<organism evidence="1 2">
    <name type="scientific">Taklimakanibacter albus</name>
    <dbReference type="NCBI Taxonomy" id="2800327"/>
    <lineage>
        <taxon>Bacteria</taxon>
        <taxon>Pseudomonadati</taxon>
        <taxon>Pseudomonadota</taxon>
        <taxon>Alphaproteobacteria</taxon>
        <taxon>Hyphomicrobiales</taxon>
        <taxon>Aestuariivirgaceae</taxon>
        <taxon>Taklimakanibacter</taxon>
    </lineage>
</organism>
<evidence type="ECO:0000313" key="2">
    <source>
        <dbReference type="Proteomes" id="UP000616151"/>
    </source>
</evidence>
<evidence type="ECO:0000313" key="1">
    <source>
        <dbReference type="EMBL" id="MBK1865580.1"/>
    </source>
</evidence>
<keyword evidence="2" id="KW-1185">Reference proteome</keyword>
<comment type="caution">
    <text evidence="1">The sequence shown here is derived from an EMBL/GenBank/DDBJ whole genome shotgun (WGS) entry which is preliminary data.</text>
</comment>
<reference evidence="1" key="1">
    <citation type="submission" date="2021-01" db="EMBL/GenBank/DDBJ databases">
        <authorList>
            <person name="Sun Q."/>
        </authorList>
    </citation>
    <scope>NUCLEOTIDE SEQUENCE</scope>
    <source>
        <strain evidence="1">YIM B02566</strain>
    </source>
</reference>
<gene>
    <name evidence="1" type="ORF">JHL16_04390</name>
</gene>
<proteinExistence type="predicted"/>
<name>A0ACC5QYX1_9HYPH</name>
<sequence length="695" mass="77284">MDFDITVKSEREIERDPRYDILFEPVKIGPLVARNRFYQVPHCNGAGYRYPNTVAGMRGTKAEGGWAVVCTEFCSVHPSGDPSPTGHARLWNDDDIAANALMVDAVHKHGSLAGCETVLTGAYSHNRDSREVAYSPSPRPSPLGDFPSHSRAMSKSDIKDLRLWHRQGVRRARQAGFDLVYLYVAHGVSILHDFLSPRINQRTDEYGGSLENRTRLIREILEETREEIGSQRAVAIRFSLDDAVADHGMGREEARDAMELLAELPDLWDLTVGYIDWPTSRFSRENWMEPWLEHVRKVSTKPVVSVGRLTSPDTMVSLVKRGLVDFIGAARPSIADPFLPNKIKEGRPEDIRECIGCNICIASQFMVTPARCTQNPTMMEEWRRGWHPERLNISRSQSRVLVVGSGPAGLEAAHALGKRGYAVALAESSRDLGGHLLKVTRLPGLGEWIRVRDYRLTQLNKLPNVELYPESDLTAEQILEFGYDHVALATGAHWRHDGVGRSHARPIPRNDHSIVLSPDDVMNGQVIDGPIVIFDDDHYFMGGTLAELLAKQGRAVTLVTTTALASSWTVYTGDQTFIQERLLKLGVTIVANTDIVAVDGGHVTCECVFTGRQTQIEARSFIPVTSRICNDHLYHDLAGPEDVLPAGLKSLVRIGDCLSPATIAQSIYSGHKYARQLEENPDSIVARRELQMIDG</sequence>
<dbReference type="Proteomes" id="UP000616151">
    <property type="component" value="Unassembled WGS sequence"/>
</dbReference>
<protein>
    <submittedName>
        <fullName evidence="1">FAD-dependent oxidoreductase</fullName>
    </submittedName>
</protein>
<dbReference type="EMBL" id="JAENHL010000004">
    <property type="protein sequence ID" value="MBK1865580.1"/>
    <property type="molecule type" value="Genomic_DNA"/>
</dbReference>
<accession>A0ACC5QYX1</accession>